<keyword evidence="8" id="KW-0411">Iron-sulfur</keyword>
<dbReference type="Proteomes" id="UP001208570">
    <property type="component" value="Unassembled WGS sequence"/>
</dbReference>
<keyword evidence="5" id="KW-0479">Metal-binding</keyword>
<dbReference type="InterPro" id="IPR006317">
    <property type="entry name" value="Ubiquinol_cyt_c_Rdtase_Fe-S-su"/>
</dbReference>
<comment type="caution">
    <text evidence="14">The sequence shown here is derived from an EMBL/GenBank/DDBJ whole genome shotgun (WGS) entry which is preliminary data.</text>
</comment>
<keyword evidence="15" id="KW-1185">Reference proteome</keyword>
<feature type="domain" description="Rieske" evidence="13">
    <location>
        <begin position="206"/>
        <end position="274"/>
    </location>
</feature>
<dbReference type="InterPro" id="IPR017941">
    <property type="entry name" value="Rieske_2Fe-2S"/>
</dbReference>
<evidence type="ECO:0000256" key="9">
    <source>
        <dbReference type="ARBA" id="ARBA00023136"/>
    </source>
</evidence>
<comment type="cofactor">
    <cofactor evidence="11">
        <name>[2Fe-2S] cluster</name>
        <dbReference type="ChEBI" id="CHEBI:190135"/>
    </cofactor>
    <text evidence="11">Binds 1 [2Fe-2S] cluster per subunit.</text>
</comment>
<dbReference type="FunFam" id="1.20.5.270:FF:000001">
    <property type="entry name" value="Cytochrome b-c1 complex subunit Rieske, mitochondrial"/>
    <property type="match status" value="1"/>
</dbReference>
<dbReference type="NCBIfam" id="TIGR01416">
    <property type="entry name" value="Rieske_proteo"/>
    <property type="match status" value="1"/>
</dbReference>
<evidence type="ECO:0000259" key="13">
    <source>
        <dbReference type="PROSITE" id="PS51296"/>
    </source>
</evidence>
<keyword evidence="6" id="KW-1133">Transmembrane helix</keyword>
<dbReference type="InterPro" id="IPR014349">
    <property type="entry name" value="Rieske_Fe-S_prot"/>
</dbReference>
<evidence type="ECO:0000256" key="10">
    <source>
        <dbReference type="ARBA" id="ARBA00023157"/>
    </source>
</evidence>
<dbReference type="CDD" id="cd03470">
    <property type="entry name" value="Rieske_cytochrome_bc1"/>
    <property type="match status" value="1"/>
</dbReference>
<evidence type="ECO:0000313" key="15">
    <source>
        <dbReference type="Proteomes" id="UP001208570"/>
    </source>
</evidence>
<evidence type="ECO:0000313" key="14">
    <source>
        <dbReference type="EMBL" id="KAK2142240.1"/>
    </source>
</evidence>
<dbReference type="InterPro" id="IPR036922">
    <property type="entry name" value="Rieske_2Fe-2S_sf"/>
</dbReference>
<keyword evidence="3" id="KW-0812">Transmembrane</keyword>
<keyword evidence="11" id="KW-0813">Transport</keyword>
<dbReference type="InterPro" id="IPR015248">
    <property type="entry name" value="UQCRFS1_N"/>
</dbReference>
<dbReference type="GO" id="GO:0008121">
    <property type="term" value="F:quinol-cytochrome-c reductase activity"/>
    <property type="evidence" value="ECO:0007669"/>
    <property type="project" value="UniProtKB-EC"/>
</dbReference>
<dbReference type="InterPro" id="IPR037008">
    <property type="entry name" value="bc1_Rieske_TM_sf"/>
</dbReference>
<accession>A0AAD9MQZ5</accession>
<protein>
    <recommendedName>
        <fullName evidence="11">Cytochrome b-c1 complex subunit Rieske, mitochondrial</fullName>
        <ecNumber evidence="11">7.1.1.8</ecNumber>
    </recommendedName>
</protein>
<dbReference type="InterPro" id="IPR005805">
    <property type="entry name" value="Rieske_Fe-S_prot_C"/>
</dbReference>
<dbReference type="PROSITE" id="PS51296">
    <property type="entry name" value="RIESKE"/>
    <property type="match status" value="1"/>
</dbReference>
<evidence type="ECO:0000256" key="12">
    <source>
        <dbReference type="RuleBase" id="RU004495"/>
    </source>
</evidence>
<evidence type="ECO:0000256" key="4">
    <source>
        <dbReference type="ARBA" id="ARBA00022714"/>
    </source>
</evidence>
<keyword evidence="11" id="KW-0249">Electron transport</keyword>
<dbReference type="SUPFAM" id="SSF81502">
    <property type="entry name" value="ISP transmembrane anchor"/>
    <property type="match status" value="1"/>
</dbReference>
<evidence type="ECO:0000256" key="1">
    <source>
        <dbReference type="ARBA" id="ARBA00004167"/>
    </source>
</evidence>
<organism evidence="14 15">
    <name type="scientific">Paralvinella palmiformis</name>
    <dbReference type="NCBI Taxonomy" id="53620"/>
    <lineage>
        <taxon>Eukaryota</taxon>
        <taxon>Metazoa</taxon>
        <taxon>Spiralia</taxon>
        <taxon>Lophotrochozoa</taxon>
        <taxon>Annelida</taxon>
        <taxon>Polychaeta</taxon>
        <taxon>Sedentaria</taxon>
        <taxon>Canalipalpata</taxon>
        <taxon>Terebellida</taxon>
        <taxon>Terebelliformia</taxon>
        <taxon>Alvinellidae</taxon>
        <taxon>Paralvinella</taxon>
    </lineage>
</organism>
<dbReference type="GO" id="GO:0051537">
    <property type="term" value="F:2 iron, 2 sulfur cluster binding"/>
    <property type="evidence" value="ECO:0007669"/>
    <property type="project" value="UniProtKB-KW"/>
</dbReference>
<sequence>MFNILARSAGIGVPTLATSEIAASALRPVVTGVLDKSQKVLTQSPPVPLSSETLNKALPKHGFLYPTASVSLSGNSQIRLAHTDVQVPDFSAYRRDSTQPSTAKSAESADARRAFTYMMLAAGTVPTLYAGKAMAAEFVLSMSATADVLALAKVEVNLADIPEGKNAVFKWRGKPLFVRHRGTDEIEREQAVDINILRHQETDDERVKKPEWLVTIGVCTHLGCVPIANQGEYGGYYCPCHGSHYDASGRIRKGPAPLNLEIPPYEFTPGNTVIIG</sequence>
<dbReference type="Pfam" id="PF00355">
    <property type="entry name" value="Rieske"/>
    <property type="match status" value="1"/>
</dbReference>
<dbReference type="AlphaFoldDB" id="A0AAD9MQZ5"/>
<evidence type="ECO:0000256" key="5">
    <source>
        <dbReference type="ARBA" id="ARBA00022723"/>
    </source>
</evidence>
<keyword evidence="4" id="KW-0001">2Fe-2S</keyword>
<evidence type="ECO:0000256" key="3">
    <source>
        <dbReference type="ARBA" id="ARBA00022692"/>
    </source>
</evidence>
<comment type="similarity">
    <text evidence="2">Belongs to the Rieske iron-sulfur protein family.</text>
</comment>
<dbReference type="Pfam" id="PF02921">
    <property type="entry name" value="UCR_TM"/>
    <property type="match status" value="1"/>
</dbReference>
<keyword evidence="9" id="KW-0472">Membrane</keyword>
<dbReference type="EMBL" id="JAODUP010000981">
    <property type="protein sequence ID" value="KAK2142240.1"/>
    <property type="molecule type" value="Genomic_DNA"/>
</dbReference>
<proteinExistence type="inferred from homology"/>
<evidence type="ECO:0000256" key="2">
    <source>
        <dbReference type="ARBA" id="ARBA00010651"/>
    </source>
</evidence>
<keyword evidence="12" id="KW-0496">Mitochondrion</keyword>
<dbReference type="FunFam" id="2.102.10.10:FF:000001">
    <property type="entry name" value="Cytochrome b-c1 complex subunit Rieske, mitochondrial"/>
    <property type="match status" value="1"/>
</dbReference>
<comment type="miscellaneous">
    <text evidence="11">The Rieske protein is a high potential 2Fe-2S protein.</text>
</comment>
<dbReference type="Gene3D" id="2.102.10.10">
    <property type="entry name" value="Rieske [2Fe-2S] iron-sulphur domain"/>
    <property type="match status" value="1"/>
</dbReference>
<evidence type="ECO:0000256" key="6">
    <source>
        <dbReference type="ARBA" id="ARBA00022989"/>
    </source>
</evidence>
<dbReference type="Gene3D" id="1.20.5.270">
    <property type="entry name" value="Ubiquinol cytochrome reductase, transmembrane domain"/>
    <property type="match status" value="1"/>
</dbReference>
<dbReference type="GO" id="GO:0005743">
    <property type="term" value="C:mitochondrial inner membrane"/>
    <property type="evidence" value="ECO:0007669"/>
    <property type="project" value="UniProtKB-SubCell"/>
</dbReference>
<keyword evidence="7" id="KW-0408">Iron</keyword>
<dbReference type="PANTHER" id="PTHR10134">
    <property type="entry name" value="CYTOCHROME B-C1 COMPLEX SUBUNIT RIESKE, MITOCHONDRIAL"/>
    <property type="match status" value="1"/>
</dbReference>
<gene>
    <name evidence="14" type="ORF">LSH36_981g00000</name>
</gene>
<dbReference type="InterPro" id="IPR004192">
    <property type="entry name" value="Rieske_TM"/>
</dbReference>
<reference evidence="14" key="1">
    <citation type="journal article" date="2023" name="Mol. Biol. Evol.">
        <title>Third-Generation Sequencing Reveals the Adaptive Role of the Epigenome in Three Deep-Sea Polychaetes.</title>
        <authorList>
            <person name="Perez M."/>
            <person name="Aroh O."/>
            <person name="Sun Y."/>
            <person name="Lan Y."/>
            <person name="Juniper S.K."/>
            <person name="Young C.R."/>
            <person name="Angers B."/>
            <person name="Qian P.Y."/>
        </authorList>
    </citation>
    <scope>NUCLEOTIDE SEQUENCE</scope>
    <source>
        <strain evidence="14">P08H-3</strain>
    </source>
</reference>
<dbReference type="GO" id="GO:0046872">
    <property type="term" value="F:metal ion binding"/>
    <property type="evidence" value="ECO:0007669"/>
    <property type="project" value="UniProtKB-KW"/>
</dbReference>
<comment type="subcellular location">
    <subcellularLocation>
        <location evidence="1">Membrane</location>
        <topology evidence="1">Single-pass membrane protein</topology>
    </subcellularLocation>
    <subcellularLocation>
        <location evidence="12">Mitochondrion inner membrane</location>
    </subcellularLocation>
</comment>
<comment type="catalytic activity">
    <reaction evidence="11">
        <text>a quinol + 2 Fe(III)-[cytochrome c](out) = a quinone + 2 Fe(II)-[cytochrome c](out) + 2 H(+)(out)</text>
        <dbReference type="Rhea" id="RHEA:11484"/>
        <dbReference type="Rhea" id="RHEA-COMP:10350"/>
        <dbReference type="Rhea" id="RHEA-COMP:14399"/>
        <dbReference type="ChEBI" id="CHEBI:15378"/>
        <dbReference type="ChEBI" id="CHEBI:24646"/>
        <dbReference type="ChEBI" id="CHEBI:29033"/>
        <dbReference type="ChEBI" id="CHEBI:29034"/>
        <dbReference type="ChEBI" id="CHEBI:132124"/>
        <dbReference type="EC" id="7.1.1.8"/>
    </reaction>
</comment>
<keyword evidence="10" id="KW-1015">Disulfide bond</keyword>
<evidence type="ECO:0000256" key="8">
    <source>
        <dbReference type="ARBA" id="ARBA00023014"/>
    </source>
</evidence>
<name>A0AAD9MQZ5_9ANNE</name>
<evidence type="ECO:0000256" key="11">
    <source>
        <dbReference type="RuleBase" id="RU004494"/>
    </source>
</evidence>
<dbReference type="PRINTS" id="PR00162">
    <property type="entry name" value="RIESKE"/>
</dbReference>
<keyword evidence="12" id="KW-0679">Respiratory chain</keyword>
<dbReference type="Pfam" id="PF09165">
    <property type="entry name" value="Ubiq-Cytc-red_N"/>
    <property type="match status" value="1"/>
</dbReference>
<dbReference type="EC" id="7.1.1.8" evidence="11"/>
<dbReference type="SUPFAM" id="SSF50022">
    <property type="entry name" value="ISP domain"/>
    <property type="match status" value="1"/>
</dbReference>
<evidence type="ECO:0000256" key="7">
    <source>
        <dbReference type="ARBA" id="ARBA00023004"/>
    </source>
</evidence>